<proteinExistence type="predicted"/>
<gene>
    <name evidence="3" type="primary">Acey_s0017.g3352</name>
    <name evidence="3" type="ORF">Y032_0017g3352</name>
</gene>
<reference evidence="4" key="1">
    <citation type="journal article" date="2015" name="Nat. Genet.">
        <title>The genome and transcriptome of the zoonotic hookworm Ancylostoma ceylanicum identify infection-specific gene families.</title>
        <authorList>
            <person name="Schwarz E.M."/>
            <person name="Hu Y."/>
            <person name="Antoshechkin I."/>
            <person name="Miller M.M."/>
            <person name="Sternberg P.W."/>
            <person name="Aroian R.V."/>
        </authorList>
    </citation>
    <scope>NUCLEOTIDE SEQUENCE</scope>
    <source>
        <strain evidence="4">HY135</strain>
    </source>
</reference>
<dbReference type="InterPro" id="IPR043502">
    <property type="entry name" value="DNA/RNA_pol_sf"/>
</dbReference>
<dbReference type="PROSITE" id="PS50878">
    <property type="entry name" value="RT_POL"/>
    <property type="match status" value="1"/>
</dbReference>
<name>A0A016V600_9BILA</name>
<evidence type="ECO:0000256" key="1">
    <source>
        <dbReference type="SAM" id="MobiDB-lite"/>
    </source>
</evidence>
<dbReference type="AlphaFoldDB" id="A0A016V600"/>
<dbReference type="Pfam" id="PF00078">
    <property type="entry name" value="RVT_1"/>
    <property type="match status" value="1"/>
</dbReference>
<feature type="region of interest" description="Disordered" evidence="1">
    <location>
        <begin position="1"/>
        <end position="23"/>
    </location>
</feature>
<dbReference type="CDD" id="cd01650">
    <property type="entry name" value="RT_nLTR_like"/>
    <property type="match status" value="1"/>
</dbReference>
<dbReference type="PANTHER" id="PTHR47027:SF20">
    <property type="entry name" value="REVERSE TRANSCRIPTASE-LIKE PROTEIN WITH RNA-DIRECTED DNA POLYMERASE DOMAIN"/>
    <property type="match status" value="1"/>
</dbReference>
<feature type="domain" description="Reverse transcriptase" evidence="2">
    <location>
        <begin position="1"/>
        <end position="199"/>
    </location>
</feature>
<comment type="caution">
    <text evidence="3">The sequence shown here is derived from an EMBL/GenBank/DDBJ whole genome shotgun (WGS) entry which is preliminary data.</text>
</comment>
<keyword evidence="4" id="KW-1185">Reference proteome</keyword>
<dbReference type="SUPFAM" id="SSF56672">
    <property type="entry name" value="DNA/RNA polymerases"/>
    <property type="match status" value="1"/>
</dbReference>
<sequence length="325" mass="36579">MKIVQTRLQEHREQTSREEQAGFRPGRGCCDQIFVARQLMEEDQMRETNRYCLHRFQVCVRLRTVASPVSSVRIKNELSEEFPIKTGVRQGDVISPQLFNIVVDAIMKKVFDGRSGVQYGDNQFLTDLMFADDSAIFAETDTEATDIISSIAEVAESYGLRINGDKTKIMTTDGSEAKVYLEGVQLEQVQEFKYLGSLLEEKKVAATAEVNSRIGKASAAFASLKWCVWKKNGISLTTKMRLFRTLVMPILLYGSETWTLLKLDFEKKIGLSPRFPLHPCTSDETSADRLVSFASSSSTLYHALWAEPMMKECDHVPPPPPTSAL</sequence>
<dbReference type="OrthoDB" id="410104at2759"/>
<accession>A0A016V600</accession>
<dbReference type="PANTHER" id="PTHR47027">
    <property type="entry name" value="REVERSE TRANSCRIPTASE DOMAIN-CONTAINING PROTEIN"/>
    <property type="match status" value="1"/>
</dbReference>
<protein>
    <recommendedName>
        <fullName evidence="2">Reverse transcriptase domain-containing protein</fullName>
    </recommendedName>
</protein>
<dbReference type="InterPro" id="IPR000477">
    <property type="entry name" value="RT_dom"/>
</dbReference>
<evidence type="ECO:0000259" key="2">
    <source>
        <dbReference type="PROSITE" id="PS50878"/>
    </source>
</evidence>
<feature type="compositionally biased region" description="Basic and acidic residues" evidence="1">
    <location>
        <begin position="8"/>
        <end position="21"/>
    </location>
</feature>
<evidence type="ECO:0000313" key="3">
    <source>
        <dbReference type="EMBL" id="EYC22442.1"/>
    </source>
</evidence>
<dbReference type="EMBL" id="JARK01001353">
    <property type="protein sequence ID" value="EYC22442.1"/>
    <property type="molecule type" value="Genomic_DNA"/>
</dbReference>
<dbReference type="Proteomes" id="UP000024635">
    <property type="component" value="Unassembled WGS sequence"/>
</dbReference>
<organism evidence="3 4">
    <name type="scientific">Ancylostoma ceylanicum</name>
    <dbReference type="NCBI Taxonomy" id="53326"/>
    <lineage>
        <taxon>Eukaryota</taxon>
        <taxon>Metazoa</taxon>
        <taxon>Ecdysozoa</taxon>
        <taxon>Nematoda</taxon>
        <taxon>Chromadorea</taxon>
        <taxon>Rhabditida</taxon>
        <taxon>Rhabditina</taxon>
        <taxon>Rhabditomorpha</taxon>
        <taxon>Strongyloidea</taxon>
        <taxon>Ancylostomatidae</taxon>
        <taxon>Ancylostomatinae</taxon>
        <taxon>Ancylostoma</taxon>
    </lineage>
</organism>
<evidence type="ECO:0000313" key="4">
    <source>
        <dbReference type="Proteomes" id="UP000024635"/>
    </source>
</evidence>